<proteinExistence type="predicted"/>
<dbReference type="OrthoDB" id="9795235at2"/>
<sequence length="170" mass="18533">MSEKDYSGKEGLKKIAELVKGIKFTMLTTVLEDGTLHARPMATQDLEEDSFDGNIYFVARGDSPKAEEIREDQNVLLSYSDADDGKFISVQGVASLSKDKALIHKYWNASYKAWFPEGENDPAVTVIKVKVTGAQYWEANSSRIVRLGQIAIAAITGGKTDVGDAGKIAV</sequence>
<dbReference type="AlphaFoldDB" id="E8V025"/>
<keyword evidence="3" id="KW-1185">Reference proteome</keyword>
<dbReference type="Gene3D" id="2.30.110.10">
    <property type="entry name" value="Electron Transport, Fmn-binding Protein, Chain A"/>
    <property type="match status" value="1"/>
</dbReference>
<dbReference type="KEGG" id="tsa:AciPR4_1356"/>
<protein>
    <submittedName>
        <fullName evidence="2">Pyridoxamine 5'-phosphate oxidase-related FMN-binding protein</fullName>
    </submittedName>
</protein>
<accession>E8V025</accession>
<feature type="domain" description="General stress protein FMN-binding split barrel" evidence="1">
    <location>
        <begin position="12"/>
        <end position="161"/>
    </location>
</feature>
<dbReference type="eggNOG" id="COG3871">
    <property type="taxonomic scope" value="Bacteria"/>
</dbReference>
<dbReference type="STRING" id="401053.AciPR4_1356"/>
<dbReference type="Pfam" id="PF16242">
    <property type="entry name" value="Pyrid_ox_like"/>
    <property type="match status" value="1"/>
</dbReference>
<dbReference type="PANTHER" id="PTHR34818">
    <property type="entry name" value="PROTEIN BLI-3"/>
    <property type="match status" value="1"/>
</dbReference>
<dbReference type="PANTHER" id="PTHR34818:SF1">
    <property type="entry name" value="PROTEIN BLI-3"/>
    <property type="match status" value="1"/>
</dbReference>
<dbReference type="Proteomes" id="UP000006844">
    <property type="component" value="Chromosome"/>
</dbReference>
<gene>
    <name evidence="2" type="ordered locus">AciPR4_1356</name>
</gene>
<evidence type="ECO:0000313" key="2">
    <source>
        <dbReference type="EMBL" id="ADV82180.1"/>
    </source>
</evidence>
<evidence type="ECO:0000259" key="1">
    <source>
        <dbReference type="Pfam" id="PF16242"/>
    </source>
</evidence>
<name>E8V025_TERSS</name>
<dbReference type="EMBL" id="CP002467">
    <property type="protein sequence ID" value="ADV82180.1"/>
    <property type="molecule type" value="Genomic_DNA"/>
</dbReference>
<dbReference type="RefSeq" id="WP_013567913.1">
    <property type="nucleotide sequence ID" value="NC_014963.1"/>
</dbReference>
<dbReference type="InterPro" id="IPR038725">
    <property type="entry name" value="YdaG_split_barrel_FMN-bd"/>
</dbReference>
<organism evidence="2 3">
    <name type="scientific">Terriglobus saanensis (strain ATCC BAA-1853 / DSM 23119 / SP1PR4)</name>
    <dbReference type="NCBI Taxonomy" id="401053"/>
    <lineage>
        <taxon>Bacteria</taxon>
        <taxon>Pseudomonadati</taxon>
        <taxon>Acidobacteriota</taxon>
        <taxon>Terriglobia</taxon>
        <taxon>Terriglobales</taxon>
        <taxon>Acidobacteriaceae</taxon>
        <taxon>Terriglobus</taxon>
    </lineage>
</organism>
<dbReference type="SUPFAM" id="SSF50475">
    <property type="entry name" value="FMN-binding split barrel"/>
    <property type="match status" value="1"/>
</dbReference>
<reference evidence="2 3" key="1">
    <citation type="journal article" date="2012" name="Stand. Genomic Sci.">
        <title>Complete genome sequence of Terriglobus saanensis type strain SP1PR4(T), an Acidobacteria from tundra soil.</title>
        <authorList>
            <person name="Rawat S.R."/>
            <person name="Mannisto M.K."/>
            <person name="Starovoytov V."/>
            <person name="Goodwin L."/>
            <person name="Nolan M."/>
            <person name="Hauser L."/>
            <person name="Land M."/>
            <person name="Davenport K.W."/>
            <person name="Woyke T."/>
            <person name="Haggblom M.M."/>
        </authorList>
    </citation>
    <scope>NUCLEOTIDE SEQUENCE</scope>
    <source>
        <strain evidence="3">ATCC BAA-1853 / DSM 23119 / SP1PR4</strain>
    </source>
</reference>
<dbReference type="HOGENOM" id="CLU_091428_1_1_0"/>
<dbReference type="InterPro" id="IPR052917">
    <property type="entry name" value="Stress-Dev_Protein"/>
</dbReference>
<evidence type="ECO:0000313" key="3">
    <source>
        <dbReference type="Proteomes" id="UP000006844"/>
    </source>
</evidence>
<dbReference type="InterPro" id="IPR012349">
    <property type="entry name" value="Split_barrel_FMN-bd"/>
</dbReference>